<evidence type="ECO:0000256" key="1">
    <source>
        <dbReference type="SAM" id="MobiDB-lite"/>
    </source>
</evidence>
<keyword evidence="2" id="KW-0812">Transmembrane</keyword>
<feature type="transmembrane region" description="Helical" evidence="2">
    <location>
        <begin position="36"/>
        <end position="54"/>
    </location>
</feature>
<feature type="compositionally biased region" description="Basic and acidic residues" evidence="1">
    <location>
        <begin position="528"/>
        <end position="543"/>
    </location>
</feature>
<dbReference type="EMBL" id="JAYRBN010000116">
    <property type="protein sequence ID" value="KAL2721998.1"/>
    <property type="molecule type" value="Genomic_DNA"/>
</dbReference>
<evidence type="ECO:0000313" key="3">
    <source>
        <dbReference type="EMBL" id="KAL2721998.1"/>
    </source>
</evidence>
<name>A0ABD2AMZ6_VESMC</name>
<feature type="region of interest" description="Disordered" evidence="1">
    <location>
        <begin position="514"/>
        <end position="594"/>
    </location>
</feature>
<sequence>MLRTDKNVKKPSRSKKLFFYQEEDTVYTAVLKPLRVFQFLLSMFLLFLTIYIFWIPGTPLSTIICLSLIIINGIYAFVMSVEIISQYGEHSLHLTPMFTFAFLGFLIYFIISLFLLLLSHTGNAFHLIKTTMIFFSFVLSLLFLIDVLIVLSIWKNKCKMYQKTCEEKDILSKGISTPVIATTLPTEQMYVRGIQYKKRDASTSISAIKLPLTNETTTPDHGMRKTTIGHRREYADRPTSTPSVAVKIAAIQTNPKHASQQTSKSDLKEVLVQTTSRCEFCNQQLQTQGILTTAQLSTECAPCSAIIQLLRGAVATPCCPNCKCKPEVQTGQKKRGNPNPDLNGDQKNVLKDRMVEKQIQVGEDEVQIRDHEMQTGEYEVQMTEHGVQTVDNQLQMMENVRDHSKNNESRVLTSFTKMTVTVHCASPSTKMEIVSSTGSKENIVTTYIPPHGPPVILANNEDSQNGTHVAVYQQTENSVASVLYSKNECKIGQIQEIESSNSISVAGSIELEKCNNGNEKMNPPLQIKNDKEDIKKNDIKEVRQNQILSSRIPKSDTNDNPTSKSRKMREQSNPLKQNKKLKKSGYATGLKDKKDDNRTYSRFLPLEDIKIKDPKEIKTNEQNYMQNFCMPIIPQEIIEHPHCVRTRTISSVFQRNNRIDPIFLPECETFVATEIEKPYIQGDIDPSDELFTTLPITATTNIIMCTKCRKEMVLNITNQSEDISQENFNSGNTKNASNKGVEYDEKLTYCNRCGQLQY</sequence>
<feature type="transmembrane region" description="Helical" evidence="2">
    <location>
        <begin position="60"/>
        <end position="85"/>
    </location>
</feature>
<evidence type="ECO:0000256" key="2">
    <source>
        <dbReference type="SAM" id="Phobius"/>
    </source>
</evidence>
<proteinExistence type="predicted"/>
<dbReference type="Proteomes" id="UP001607303">
    <property type="component" value="Unassembled WGS sequence"/>
</dbReference>
<protein>
    <recommendedName>
        <fullName evidence="5">LITAF domain-containing protein</fullName>
    </recommendedName>
</protein>
<reference evidence="3 4" key="1">
    <citation type="journal article" date="2024" name="Ann. Entomol. Soc. Am.">
        <title>Genomic analyses of the southern and eastern yellowjacket wasps (Hymenoptera: Vespidae) reveal evolutionary signatures of social life.</title>
        <authorList>
            <person name="Catto M.A."/>
            <person name="Caine P.B."/>
            <person name="Orr S.E."/>
            <person name="Hunt B.G."/>
            <person name="Goodisman M.A.D."/>
        </authorList>
    </citation>
    <scope>NUCLEOTIDE SEQUENCE [LARGE SCALE GENOMIC DNA]</scope>
    <source>
        <strain evidence="3">232</strain>
        <tissue evidence="3">Head and thorax</tissue>
    </source>
</reference>
<evidence type="ECO:0008006" key="5">
    <source>
        <dbReference type="Google" id="ProtNLM"/>
    </source>
</evidence>
<gene>
    <name evidence="3" type="ORF">V1477_020818</name>
</gene>
<feature type="region of interest" description="Disordered" evidence="1">
    <location>
        <begin position="326"/>
        <end position="348"/>
    </location>
</feature>
<keyword evidence="4" id="KW-1185">Reference proteome</keyword>
<organism evidence="3 4">
    <name type="scientific">Vespula maculifrons</name>
    <name type="common">Eastern yellow jacket</name>
    <name type="synonym">Wasp</name>
    <dbReference type="NCBI Taxonomy" id="7453"/>
    <lineage>
        <taxon>Eukaryota</taxon>
        <taxon>Metazoa</taxon>
        <taxon>Ecdysozoa</taxon>
        <taxon>Arthropoda</taxon>
        <taxon>Hexapoda</taxon>
        <taxon>Insecta</taxon>
        <taxon>Pterygota</taxon>
        <taxon>Neoptera</taxon>
        <taxon>Endopterygota</taxon>
        <taxon>Hymenoptera</taxon>
        <taxon>Apocrita</taxon>
        <taxon>Aculeata</taxon>
        <taxon>Vespoidea</taxon>
        <taxon>Vespidae</taxon>
        <taxon>Vespinae</taxon>
        <taxon>Vespula</taxon>
    </lineage>
</organism>
<evidence type="ECO:0000313" key="4">
    <source>
        <dbReference type="Proteomes" id="UP001607303"/>
    </source>
</evidence>
<keyword evidence="2" id="KW-0472">Membrane</keyword>
<accession>A0ABD2AMZ6</accession>
<dbReference type="AlphaFoldDB" id="A0ABD2AMZ6"/>
<feature type="transmembrane region" description="Helical" evidence="2">
    <location>
        <begin position="97"/>
        <end position="120"/>
    </location>
</feature>
<keyword evidence="2" id="KW-1133">Transmembrane helix</keyword>
<comment type="caution">
    <text evidence="3">The sequence shown here is derived from an EMBL/GenBank/DDBJ whole genome shotgun (WGS) entry which is preliminary data.</text>
</comment>
<feature type="transmembrane region" description="Helical" evidence="2">
    <location>
        <begin position="132"/>
        <end position="154"/>
    </location>
</feature>